<dbReference type="RefSeq" id="WP_170867228.1">
    <property type="nucleotide sequence ID" value="NZ_FMZM01000016.1"/>
</dbReference>
<dbReference type="AlphaFoldDB" id="A0A1G7B0U1"/>
<keyword evidence="2" id="KW-1185">Reference proteome</keyword>
<dbReference type="EMBL" id="FMZM01000016">
    <property type="protein sequence ID" value="SDE19866.1"/>
    <property type="molecule type" value="Genomic_DNA"/>
</dbReference>
<proteinExistence type="predicted"/>
<reference evidence="2" key="1">
    <citation type="submission" date="2016-10" db="EMBL/GenBank/DDBJ databases">
        <authorList>
            <person name="Varghese N."/>
            <person name="Submissions S."/>
        </authorList>
    </citation>
    <scope>NUCLEOTIDE SEQUENCE [LARGE SCALE GENOMIC DNA]</scope>
    <source>
        <strain evidence="2">CGMCC 4.6858</strain>
    </source>
</reference>
<evidence type="ECO:0000313" key="1">
    <source>
        <dbReference type="EMBL" id="SDE19866.1"/>
    </source>
</evidence>
<protein>
    <submittedName>
        <fullName evidence="1">Uncharacterized protein</fullName>
    </submittedName>
</protein>
<evidence type="ECO:0000313" key="2">
    <source>
        <dbReference type="Proteomes" id="UP000199034"/>
    </source>
</evidence>
<sequence length="46" mass="5057">MSYTRRRRRALNPVVARRRKLVLQGVGLSALALVTAVLVVRALQAG</sequence>
<name>A0A1G7B0U1_9ACTN</name>
<dbReference type="Proteomes" id="UP000199034">
    <property type="component" value="Unassembled WGS sequence"/>
</dbReference>
<organism evidence="1 2">
    <name type="scientific">Nocardioides lianchengensis</name>
    <dbReference type="NCBI Taxonomy" id="1045774"/>
    <lineage>
        <taxon>Bacteria</taxon>
        <taxon>Bacillati</taxon>
        <taxon>Actinomycetota</taxon>
        <taxon>Actinomycetes</taxon>
        <taxon>Propionibacteriales</taxon>
        <taxon>Nocardioidaceae</taxon>
        <taxon>Nocardioides</taxon>
    </lineage>
</organism>
<gene>
    <name evidence="1" type="ORF">SAMN05421872_116129</name>
</gene>
<accession>A0A1G7B0U1</accession>